<evidence type="ECO:0000256" key="10">
    <source>
        <dbReference type="ARBA" id="ARBA00048174"/>
    </source>
</evidence>
<evidence type="ECO:0000256" key="3">
    <source>
        <dbReference type="ARBA" id="ARBA00022723"/>
    </source>
</evidence>
<gene>
    <name evidence="13" type="ORF">HLPCO_000287</name>
</gene>
<dbReference type="OrthoDB" id="164951at2"/>
<accession>U2EG76</accession>
<dbReference type="EMBL" id="AFNU02000001">
    <property type="protein sequence ID" value="ERJ13621.1"/>
    <property type="molecule type" value="Genomic_DNA"/>
</dbReference>
<comment type="cofactor">
    <cofactor evidence="1">
        <name>Mn(2+)</name>
        <dbReference type="ChEBI" id="CHEBI:29035"/>
    </cofactor>
</comment>
<dbReference type="PANTHER" id="PTHR34699:SF2">
    <property type="entry name" value="NON-CANONICAL PURINE NTP PHOSPHATASE_PRRC1 DOMAIN-CONTAINING PROTEIN"/>
    <property type="match status" value="1"/>
</dbReference>
<reference evidence="13 14" key="2">
    <citation type="journal article" date="2013" name="PLoS ONE">
        <title>INDIGO - INtegrated Data Warehouse of MIcrobial GenOmes with Examples from the Red Sea Extremophiles.</title>
        <authorList>
            <person name="Alam I."/>
            <person name="Antunes A."/>
            <person name="Kamau A.A."/>
            <person name="Ba Alawi W."/>
            <person name="Kalkatawi M."/>
            <person name="Stingl U."/>
            <person name="Bajic V.B."/>
        </authorList>
    </citation>
    <scope>NUCLEOTIDE SEQUENCE [LARGE SCALE GENOMIC DNA]</scope>
    <source>
        <strain evidence="13 14">SSD-17B</strain>
    </source>
</reference>
<dbReference type="InParanoid" id="U2EG76"/>
<dbReference type="InterPro" id="IPR026533">
    <property type="entry name" value="NTPase/PRRC1"/>
</dbReference>
<dbReference type="GO" id="GO:0000166">
    <property type="term" value="F:nucleotide binding"/>
    <property type="evidence" value="ECO:0007669"/>
    <property type="project" value="UniProtKB-KW"/>
</dbReference>
<protein>
    <recommendedName>
        <fullName evidence="9">inosine/xanthosine triphosphatase</fullName>
        <ecNumber evidence="9">3.6.1.73</ecNumber>
    </recommendedName>
</protein>
<keyword evidence="5" id="KW-0378">Hydrolase</keyword>
<comment type="cofactor">
    <cofactor evidence="2">
        <name>Mg(2+)</name>
        <dbReference type="ChEBI" id="CHEBI:18420"/>
    </cofactor>
</comment>
<dbReference type="InterPro" id="IPR029001">
    <property type="entry name" value="ITPase-like_fam"/>
</dbReference>
<dbReference type="Proteomes" id="UP000005707">
    <property type="component" value="Unassembled WGS sequence"/>
</dbReference>
<dbReference type="GO" id="GO:0103023">
    <property type="term" value="F:ITPase activity"/>
    <property type="evidence" value="ECO:0007669"/>
    <property type="project" value="UniProtKB-EC"/>
</dbReference>
<evidence type="ECO:0000256" key="2">
    <source>
        <dbReference type="ARBA" id="ARBA00001946"/>
    </source>
</evidence>
<proteinExistence type="predicted"/>
<evidence type="ECO:0000256" key="6">
    <source>
        <dbReference type="ARBA" id="ARBA00022842"/>
    </source>
</evidence>
<evidence type="ECO:0000256" key="8">
    <source>
        <dbReference type="ARBA" id="ARBA00023211"/>
    </source>
</evidence>
<feature type="domain" description="Non-canonical purine NTP phosphatase/PRRC1" evidence="12">
    <location>
        <begin position="6"/>
        <end position="151"/>
    </location>
</feature>
<evidence type="ECO:0000256" key="5">
    <source>
        <dbReference type="ARBA" id="ARBA00022801"/>
    </source>
</evidence>
<evidence type="ECO:0000256" key="7">
    <source>
        <dbReference type="ARBA" id="ARBA00023080"/>
    </source>
</evidence>
<dbReference type="InterPro" id="IPR050299">
    <property type="entry name" value="YjjX_NTPase"/>
</dbReference>
<keyword evidence="8" id="KW-0464">Manganese</keyword>
<comment type="catalytic activity">
    <reaction evidence="11">
        <text>XTP + H2O = XDP + phosphate + H(+)</text>
        <dbReference type="Rhea" id="RHEA:28406"/>
        <dbReference type="ChEBI" id="CHEBI:15377"/>
        <dbReference type="ChEBI" id="CHEBI:15378"/>
        <dbReference type="ChEBI" id="CHEBI:43474"/>
        <dbReference type="ChEBI" id="CHEBI:59884"/>
        <dbReference type="ChEBI" id="CHEBI:61314"/>
        <dbReference type="EC" id="3.6.1.73"/>
    </reaction>
</comment>
<dbReference type="GO" id="GO:0046872">
    <property type="term" value="F:metal ion binding"/>
    <property type="evidence" value="ECO:0007669"/>
    <property type="project" value="UniProtKB-KW"/>
</dbReference>
<dbReference type="Gene3D" id="3.90.950.10">
    <property type="match status" value="1"/>
</dbReference>
<evidence type="ECO:0000256" key="9">
    <source>
        <dbReference type="ARBA" id="ARBA00038901"/>
    </source>
</evidence>
<keyword evidence="4" id="KW-0547">Nucleotide-binding</keyword>
<evidence type="ECO:0000259" key="12">
    <source>
        <dbReference type="Pfam" id="PF01931"/>
    </source>
</evidence>
<dbReference type="eggNOG" id="COG1986">
    <property type="taxonomic scope" value="Bacteria"/>
</dbReference>
<dbReference type="SUPFAM" id="SSF52972">
    <property type="entry name" value="ITPase-like"/>
    <property type="match status" value="1"/>
</dbReference>
<evidence type="ECO:0000313" key="14">
    <source>
        <dbReference type="Proteomes" id="UP000005707"/>
    </source>
</evidence>
<keyword evidence="3" id="KW-0479">Metal-binding</keyword>
<dbReference type="GO" id="GO:0009117">
    <property type="term" value="P:nucleotide metabolic process"/>
    <property type="evidence" value="ECO:0007669"/>
    <property type="project" value="UniProtKB-KW"/>
</dbReference>
<reference evidence="13 14" key="1">
    <citation type="journal article" date="2011" name="J. Bacteriol.">
        <title>Genome sequence of Haloplasma contractile, an unusual contractile bacterium from a deep-sea anoxic brine lake.</title>
        <authorList>
            <person name="Antunes A."/>
            <person name="Alam I."/>
            <person name="El Dorry H."/>
            <person name="Siam R."/>
            <person name="Robertson A."/>
            <person name="Bajic V.B."/>
            <person name="Stingl U."/>
        </authorList>
    </citation>
    <scope>NUCLEOTIDE SEQUENCE [LARGE SCALE GENOMIC DNA]</scope>
    <source>
        <strain evidence="13 14">SSD-17B</strain>
    </source>
</reference>
<keyword evidence="7" id="KW-0546">Nucleotide metabolism</keyword>
<organism evidence="13 14">
    <name type="scientific">Haloplasma contractile SSD-17B</name>
    <dbReference type="NCBI Taxonomy" id="1033810"/>
    <lineage>
        <taxon>Bacteria</taxon>
        <taxon>Bacillati</taxon>
        <taxon>Mycoplasmatota</taxon>
        <taxon>Mollicutes</taxon>
        <taxon>Haloplasmatales</taxon>
        <taxon>Haloplasmataceae</taxon>
        <taxon>Haloplasma</taxon>
    </lineage>
</organism>
<evidence type="ECO:0000256" key="4">
    <source>
        <dbReference type="ARBA" id="ARBA00022741"/>
    </source>
</evidence>
<sequence length="165" mass="17914">MKVLVGSTNNVKVNAVKSIFTEYDVDGISVDSGVSDQPFSDDETIQGAINRAMLAKDHADIGIGLEAGVVKTKYGTQLINWGALVDSEQNIMLAGGTRIILPDDVAKHLNGSNELGNVMDEYANRKGVKHNEGAIGIFTNNIVIRQDIFEHIAKLLYGQLLFNKK</sequence>
<keyword evidence="14" id="KW-1185">Reference proteome</keyword>
<evidence type="ECO:0000313" key="13">
    <source>
        <dbReference type="EMBL" id="ERJ13621.1"/>
    </source>
</evidence>
<keyword evidence="6" id="KW-0460">Magnesium</keyword>
<comment type="catalytic activity">
    <reaction evidence="10">
        <text>ITP + H2O = IDP + phosphate + H(+)</text>
        <dbReference type="Rhea" id="RHEA:28330"/>
        <dbReference type="ChEBI" id="CHEBI:15377"/>
        <dbReference type="ChEBI" id="CHEBI:15378"/>
        <dbReference type="ChEBI" id="CHEBI:43474"/>
        <dbReference type="ChEBI" id="CHEBI:58280"/>
        <dbReference type="ChEBI" id="CHEBI:61402"/>
        <dbReference type="EC" id="3.6.1.73"/>
    </reaction>
</comment>
<dbReference type="PANTHER" id="PTHR34699">
    <property type="match status" value="1"/>
</dbReference>
<evidence type="ECO:0000256" key="1">
    <source>
        <dbReference type="ARBA" id="ARBA00001936"/>
    </source>
</evidence>
<dbReference type="STRING" id="1033810.HLPCO_000287"/>
<dbReference type="RefSeq" id="WP_008826274.1">
    <property type="nucleotide sequence ID" value="NZ_AFNU02000001.1"/>
</dbReference>
<comment type="caution">
    <text evidence="13">The sequence shown here is derived from an EMBL/GenBank/DDBJ whole genome shotgun (WGS) entry which is preliminary data.</text>
</comment>
<dbReference type="AlphaFoldDB" id="U2EG76"/>
<dbReference type="EC" id="3.6.1.73" evidence="9"/>
<dbReference type="Pfam" id="PF01931">
    <property type="entry name" value="NTPase_I-T"/>
    <property type="match status" value="1"/>
</dbReference>
<dbReference type="NCBIfam" id="NF002850">
    <property type="entry name" value="PRK03114.1"/>
    <property type="match status" value="1"/>
</dbReference>
<name>U2EG76_9MOLU</name>
<evidence type="ECO:0000256" key="11">
    <source>
        <dbReference type="ARBA" id="ARBA00048781"/>
    </source>
</evidence>